<dbReference type="AlphaFoldDB" id="A0A8T7M6X2"/>
<keyword evidence="3" id="KW-0479">Metal-binding</keyword>
<dbReference type="PANTHER" id="PTHR23426">
    <property type="entry name" value="FERREDOXIN/ADRENODOXIN"/>
    <property type="match status" value="1"/>
</dbReference>
<organism evidence="8 10">
    <name type="scientific">Candidatus Chlorohelix allophototropha</name>
    <dbReference type="NCBI Taxonomy" id="3003348"/>
    <lineage>
        <taxon>Bacteria</taxon>
        <taxon>Bacillati</taxon>
        <taxon>Chloroflexota</taxon>
        <taxon>Chloroflexia</taxon>
        <taxon>Candidatus Chloroheliales</taxon>
        <taxon>Candidatus Chloroheliaceae</taxon>
        <taxon>Candidatus Chlorohelix</taxon>
    </lineage>
</organism>
<evidence type="ECO:0000259" key="7">
    <source>
        <dbReference type="PROSITE" id="PS51085"/>
    </source>
</evidence>
<keyword evidence="2" id="KW-0001">2Fe-2S</keyword>
<dbReference type="PROSITE" id="PS51085">
    <property type="entry name" value="2FE2S_FER_2"/>
    <property type="match status" value="1"/>
</dbReference>
<comment type="cofactor">
    <cofactor evidence="6">
        <name>[2Fe-2S] cluster</name>
        <dbReference type="ChEBI" id="CHEBI:190135"/>
    </cofactor>
</comment>
<dbReference type="InterPro" id="IPR001055">
    <property type="entry name" value="Adrenodoxin-like"/>
</dbReference>
<evidence type="ECO:0000256" key="5">
    <source>
        <dbReference type="ARBA" id="ARBA00023014"/>
    </source>
</evidence>
<evidence type="ECO:0000313" key="8">
    <source>
        <dbReference type="EMBL" id="NWJ47824.1"/>
    </source>
</evidence>
<feature type="domain" description="2Fe-2S ferredoxin-type" evidence="7">
    <location>
        <begin position="2"/>
        <end position="97"/>
    </location>
</feature>
<evidence type="ECO:0000256" key="6">
    <source>
        <dbReference type="ARBA" id="ARBA00034078"/>
    </source>
</evidence>
<dbReference type="Gene3D" id="3.10.20.30">
    <property type="match status" value="1"/>
</dbReference>
<dbReference type="GO" id="GO:0051537">
    <property type="term" value="F:2 iron, 2 sulfur cluster binding"/>
    <property type="evidence" value="ECO:0007669"/>
    <property type="project" value="UniProtKB-KW"/>
</dbReference>
<dbReference type="GO" id="GO:0009055">
    <property type="term" value="F:electron transfer activity"/>
    <property type="evidence" value="ECO:0007669"/>
    <property type="project" value="TreeGrafter"/>
</dbReference>
<dbReference type="InterPro" id="IPR001041">
    <property type="entry name" value="2Fe-2S_ferredoxin-type"/>
</dbReference>
<proteinExistence type="inferred from homology"/>
<dbReference type="GO" id="GO:0046872">
    <property type="term" value="F:metal ion binding"/>
    <property type="evidence" value="ECO:0007669"/>
    <property type="project" value="UniProtKB-KW"/>
</dbReference>
<keyword evidence="4" id="KW-0408">Iron</keyword>
<dbReference type="Proteomes" id="UP000521676">
    <property type="component" value="Unassembled WGS sequence"/>
</dbReference>
<evidence type="ECO:0000256" key="2">
    <source>
        <dbReference type="ARBA" id="ARBA00022714"/>
    </source>
</evidence>
<evidence type="ECO:0000256" key="3">
    <source>
        <dbReference type="ARBA" id="ARBA00022723"/>
    </source>
</evidence>
<keyword evidence="5" id="KW-0411">Iron-sulfur</keyword>
<accession>A0A8T7M6X2</accession>
<protein>
    <submittedName>
        <fullName evidence="8">(2Fe-2S)-binding protein</fullName>
    </submittedName>
</protein>
<dbReference type="RefSeq" id="WP_341471601.1">
    <property type="nucleotide sequence ID" value="NZ_CP128400.1"/>
</dbReference>
<reference evidence="8 10" key="1">
    <citation type="submission" date="2020-06" db="EMBL/GenBank/DDBJ databases">
        <title>Anoxygenic phototrophic Chloroflexota member uses a Type I reaction center.</title>
        <authorList>
            <person name="Tsuji J.M."/>
            <person name="Shaw N.A."/>
            <person name="Nagashima S."/>
            <person name="Venkiteswaran J."/>
            <person name="Schiff S.L."/>
            <person name="Hanada S."/>
            <person name="Tank M."/>
            <person name="Neufeld J.D."/>
        </authorList>
    </citation>
    <scope>NUCLEOTIDE SEQUENCE [LARGE SCALE GENOMIC DNA]</scope>
    <source>
        <strain evidence="8">L227-S17</strain>
    </source>
</reference>
<dbReference type="GO" id="GO:0140647">
    <property type="term" value="P:P450-containing electron transport chain"/>
    <property type="evidence" value="ECO:0007669"/>
    <property type="project" value="InterPro"/>
</dbReference>
<evidence type="ECO:0000313" key="9">
    <source>
        <dbReference type="EMBL" id="WJW69729.1"/>
    </source>
</evidence>
<comment type="similarity">
    <text evidence="1">Belongs to the adrenodoxin/putidaredoxin family.</text>
</comment>
<evidence type="ECO:0000313" key="11">
    <source>
        <dbReference type="Proteomes" id="UP001431572"/>
    </source>
</evidence>
<dbReference type="InterPro" id="IPR012675">
    <property type="entry name" value="Beta-grasp_dom_sf"/>
</dbReference>
<dbReference type="PANTHER" id="PTHR23426:SF65">
    <property type="entry name" value="FERREDOXIN-2, MITOCHONDRIAL"/>
    <property type="match status" value="1"/>
</dbReference>
<evidence type="ECO:0000313" key="10">
    <source>
        <dbReference type="Proteomes" id="UP000521676"/>
    </source>
</evidence>
<dbReference type="InterPro" id="IPR036010">
    <property type="entry name" value="2Fe-2S_ferredoxin-like_sf"/>
</dbReference>
<dbReference type="EMBL" id="CP128400">
    <property type="protein sequence ID" value="WJW69729.1"/>
    <property type="molecule type" value="Genomic_DNA"/>
</dbReference>
<evidence type="ECO:0000256" key="1">
    <source>
        <dbReference type="ARBA" id="ARBA00010914"/>
    </source>
</evidence>
<dbReference type="CDD" id="cd00207">
    <property type="entry name" value="fer2"/>
    <property type="match status" value="1"/>
</dbReference>
<evidence type="ECO:0000256" key="4">
    <source>
        <dbReference type="ARBA" id="ARBA00023004"/>
    </source>
</evidence>
<sequence length="200" mass="22106">MPKVVINDEEFEGAEGDLLLDIARRNGSHIGFMCNGNGACSTCECRVISGAENLSPLSEAEKAWLTPGRLEMGMRLGCQVGLDNNNPNASVVVLTRVEELRRLFFKFLRGTPEGETVLEGNLISFSIRVTLDHVVMGPTGLLNSVNRLGIFKTLVPWGSDFNVWLNDGLKVFRRMTGRTTSYTDAIDVIEIEEAEEIKKD</sequence>
<name>A0A8T7M6X2_9CHLR</name>
<dbReference type="SUPFAM" id="SSF54292">
    <property type="entry name" value="2Fe-2S ferredoxin-like"/>
    <property type="match status" value="1"/>
</dbReference>
<keyword evidence="11" id="KW-1185">Reference proteome</keyword>
<gene>
    <name evidence="8" type="ORF">HXX08_18380</name>
    <name evidence="9" type="ORF">OZ401_003358</name>
</gene>
<dbReference type="EMBL" id="JACATZ010000003">
    <property type="protein sequence ID" value="NWJ47824.1"/>
    <property type="molecule type" value="Genomic_DNA"/>
</dbReference>
<dbReference type="Pfam" id="PF00111">
    <property type="entry name" value="Fer2"/>
    <property type="match status" value="1"/>
</dbReference>
<reference evidence="9" key="2">
    <citation type="journal article" date="2024" name="Nature">
        <title>Anoxygenic phototroph of the Chloroflexota uses a type I reaction centre.</title>
        <authorList>
            <person name="Tsuji J.M."/>
            <person name="Shaw N.A."/>
            <person name="Nagashima S."/>
            <person name="Venkiteswaran J.J."/>
            <person name="Schiff S.L."/>
            <person name="Watanabe T."/>
            <person name="Fukui M."/>
            <person name="Hanada S."/>
            <person name="Tank M."/>
            <person name="Neufeld J.D."/>
        </authorList>
    </citation>
    <scope>NUCLEOTIDE SEQUENCE</scope>
    <source>
        <strain evidence="9">L227-S17</strain>
    </source>
</reference>
<dbReference type="Proteomes" id="UP001431572">
    <property type="component" value="Chromosome 2"/>
</dbReference>